<evidence type="ECO:0000256" key="4">
    <source>
        <dbReference type="ARBA" id="ARBA00022448"/>
    </source>
</evidence>
<keyword evidence="4" id="KW-0813">Transport</keyword>
<evidence type="ECO:0000256" key="7">
    <source>
        <dbReference type="ARBA" id="ARBA00023136"/>
    </source>
</evidence>
<keyword evidence="9" id="KW-0175">Coiled coil</keyword>
<evidence type="ECO:0000313" key="13">
    <source>
        <dbReference type="Proteomes" id="UP000242287"/>
    </source>
</evidence>
<dbReference type="GO" id="GO:0006886">
    <property type="term" value="P:intracellular protein transport"/>
    <property type="evidence" value="ECO:0007669"/>
    <property type="project" value="InterPro"/>
</dbReference>
<keyword evidence="13" id="KW-1185">Reference proteome</keyword>
<dbReference type="InterPro" id="IPR048685">
    <property type="entry name" value="COG3_C"/>
</dbReference>
<dbReference type="Proteomes" id="UP000242287">
    <property type="component" value="Unassembled WGS sequence"/>
</dbReference>
<accession>A0A2A9NG87</accession>
<dbReference type="GO" id="GO:0005801">
    <property type="term" value="C:cis-Golgi network"/>
    <property type="evidence" value="ECO:0007669"/>
    <property type="project" value="InterPro"/>
</dbReference>
<dbReference type="EMBL" id="KZ302014">
    <property type="protein sequence ID" value="PFH50015.1"/>
    <property type="molecule type" value="Genomic_DNA"/>
</dbReference>
<reference evidence="12 13" key="1">
    <citation type="submission" date="2014-02" db="EMBL/GenBank/DDBJ databases">
        <title>Transposable element dynamics among asymbiotic and ectomycorrhizal Amanita fungi.</title>
        <authorList>
            <consortium name="DOE Joint Genome Institute"/>
            <person name="Hess J."/>
            <person name="Skrede I."/>
            <person name="Wolfe B."/>
            <person name="LaButti K."/>
            <person name="Ohm R.A."/>
            <person name="Grigoriev I.V."/>
            <person name="Pringle A."/>
        </authorList>
    </citation>
    <scope>NUCLEOTIDE SEQUENCE [LARGE SCALE GENOMIC DNA]</scope>
    <source>
        <strain evidence="12 13">SKay4041</strain>
    </source>
</reference>
<comment type="subcellular location">
    <subcellularLocation>
        <location evidence="1">Golgi apparatus membrane</location>
        <topology evidence="1">Peripheral membrane protein</topology>
    </subcellularLocation>
</comment>
<dbReference type="GO" id="GO:0006891">
    <property type="term" value="P:intra-Golgi vesicle-mediated transport"/>
    <property type="evidence" value="ECO:0007669"/>
    <property type="project" value="TreeGrafter"/>
</dbReference>
<evidence type="ECO:0000256" key="6">
    <source>
        <dbReference type="ARBA" id="ARBA00023034"/>
    </source>
</evidence>
<evidence type="ECO:0000256" key="2">
    <source>
        <dbReference type="ARBA" id="ARBA00009936"/>
    </source>
</evidence>
<evidence type="ECO:0000259" key="11">
    <source>
        <dbReference type="Pfam" id="PF20671"/>
    </source>
</evidence>
<evidence type="ECO:0000256" key="1">
    <source>
        <dbReference type="ARBA" id="ARBA00004395"/>
    </source>
</evidence>
<protein>
    <recommendedName>
        <fullName evidence="3">Conserved oligomeric Golgi complex subunit 3</fullName>
    </recommendedName>
    <alternativeName>
        <fullName evidence="8">Component of oligomeric Golgi complex 3</fullName>
    </alternativeName>
</protein>
<gene>
    <name evidence="12" type="ORF">AMATHDRAFT_4405</name>
</gene>
<evidence type="ECO:0000256" key="9">
    <source>
        <dbReference type="SAM" id="Coils"/>
    </source>
</evidence>
<feature type="domain" description="Conserved oligomeric Golgi complex subunit 3 N-terminal" evidence="10">
    <location>
        <begin position="50"/>
        <end position="192"/>
    </location>
</feature>
<sequence>MTHLQTEDELSDTALHPQQPIQTPEQFYDWFALIDRSVAHSQESHFRAHIARINAHLKTCDSVLERIDEMDSEIGSMLENWRCVEEGGRSLKEACERLLEERDKLLELTDEIETRLDYFQELDHATRMLNHPGESLVLQTDFLYMVERVDICIDFLKNHRNYKDAEIYLLRFQQCMTRAMTLIKMYFVGSLRALSGDISRRIAEKDVSSTAQLHLLYTRFRSVSAQLAPLLGELERRALAHPDELSALLNECHTAYFSTRKSLLVNRLMEEIKGLYPTRTELVEFTRAGCTYLKQLCTDESNLYHEFFNSGEDLLYQYLENLCDYLYDDLRPLILHEPRITALCEVCTVLQALMVMDVSVLSDIPDDDVDELQLDLHEGSKKDPRRLHMSQLLQMVLQDAQTRLFFKAQSMIQSDIRHFTPKPEDIAYPEILHERRLPPTTNELREKDITRPVFNLPSIDKKDTWYPPLQKTVWILSQLHDFVKPMIFEDIAQEAVALCHQSLVAASDLIKLRNTNMSVLDANLFLIRHLLILNELMEKLYLAQREAERNSESVGVTGGIICSSLQVPVTMSRLGPPTNKTSTLFPETLFTTLGIPRADGNLQGIKSGVDHELRRACEDVIAHCSTTLCQPLHDWTNRVREYTPTPSGKATFVENEDWAKQSVAEELDKNFQQVIEQSLHLNINQIWLYLEDDRMVNVLMSHIIDRIGDEYTAFRNVIWGMYAGQLNQALLTPMDLQQRLKHVCGGDIGS</sequence>
<dbReference type="InterPro" id="IPR007265">
    <property type="entry name" value="COG_su3"/>
</dbReference>
<evidence type="ECO:0000256" key="3">
    <source>
        <dbReference type="ARBA" id="ARBA00020976"/>
    </source>
</evidence>
<evidence type="ECO:0000256" key="5">
    <source>
        <dbReference type="ARBA" id="ARBA00022927"/>
    </source>
</evidence>
<dbReference type="Pfam" id="PF04136">
    <property type="entry name" value="COG3_N"/>
    <property type="match status" value="1"/>
</dbReference>
<keyword evidence="5" id="KW-0653">Protein transport</keyword>
<keyword evidence="7" id="KW-0472">Membrane</keyword>
<dbReference type="GO" id="GO:0000139">
    <property type="term" value="C:Golgi membrane"/>
    <property type="evidence" value="ECO:0007669"/>
    <property type="project" value="UniProtKB-SubCell"/>
</dbReference>
<comment type="similarity">
    <text evidence="2">Belongs to the COG3 family.</text>
</comment>
<dbReference type="GO" id="GO:0007030">
    <property type="term" value="P:Golgi organization"/>
    <property type="evidence" value="ECO:0007669"/>
    <property type="project" value="TreeGrafter"/>
</dbReference>
<dbReference type="STRING" id="703135.A0A2A9NG87"/>
<proteinExistence type="inferred from homology"/>
<evidence type="ECO:0000256" key="8">
    <source>
        <dbReference type="ARBA" id="ARBA00031339"/>
    </source>
</evidence>
<dbReference type="Pfam" id="PF20671">
    <property type="entry name" value="COG3_C"/>
    <property type="match status" value="1"/>
</dbReference>
<dbReference type="InterPro" id="IPR048320">
    <property type="entry name" value="COG3_N"/>
</dbReference>
<feature type="coiled-coil region" evidence="9">
    <location>
        <begin position="88"/>
        <end position="115"/>
    </location>
</feature>
<name>A0A2A9NG87_9AGAR</name>
<evidence type="ECO:0000313" key="12">
    <source>
        <dbReference type="EMBL" id="PFH50015.1"/>
    </source>
</evidence>
<keyword evidence="6" id="KW-0333">Golgi apparatus</keyword>
<dbReference type="AlphaFoldDB" id="A0A2A9NG87"/>
<dbReference type="PANTHER" id="PTHR13302">
    <property type="entry name" value="CONSERVED OLIGOMERIC GOLGI COMPLEX COMPONENT 3"/>
    <property type="match status" value="1"/>
</dbReference>
<dbReference type="GO" id="GO:0017119">
    <property type="term" value="C:Golgi transport complex"/>
    <property type="evidence" value="ECO:0007669"/>
    <property type="project" value="TreeGrafter"/>
</dbReference>
<organism evidence="12 13">
    <name type="scientific">Amanita thiersii Skay4041</name>
    <dbReference type="NCBI Taxonomy" id="703135"/>
    <lineage>
        <taxon>Eukaryota</taxon>
        <taxon>Fungi</taxon>
        <taxon>Dikarya</taxon>
        <taxon>Basidiomycota</taxon>
        <taxon>Agaricomycotina</taxon>
        <taxon>Agaricomycetes</taxon>
        <taxon>Agaricomycetidae</taxon>
        <taxon>Agaricales</taxon>
        <taxon>Pluteineae</taxon>
        <taxon>Amanitaceae</taxon>
        <taxon>Amanita</taxon>
    </lineage>
</organism>
<dbReference type="OrthoDB" id="296793at2759"/>
<evidence type="ECO:0000259" key="10">
    <source>
        <dbReference type="Pfam" id="PF04136"/>
    </source>
</evidence>
<dbReference type="PANTHER" id="PTHR13302:SF8">
    <property type="entry name" value="CONSERVED OLIGOMERIC GOLGI COMPLEX SUBUNIT 3"/>
    <property type="match status" value="1"/>
</dbReference>
<feature type="domain" description="Conserved oligomeric Golgi complex subunit 3 C-terminal" evidence="11">
    <location>
        <begin position="214"/>
        <end position="539"/>
    </location>
</feature>